<name>B0RL98_XANCB</name>
<organism evidence="1 2">
    <name type="scientific">Xanthomonas campestris pv. campestris (strain B100)</name>
    <dbReference type="NCBI Taxonomy" id="509169"/>
    <lineage>
        <taxon>Bacteria</taxon>
        <taxon>Pseudomonadati</taxon>
        <taxon>Pseudomonadota</taxon>
        <taxon>Gammaproteobacteria</taxon>
        <taxon>Lysobacterales</taxon>
        <taxon>Lysobacteraceae</taxon>
        <taxon>Xanthomonas</taxon>
    </lineage>
</organism>
<evidence type="ECO:0000313" key="1">
    <source>
        <dbReference type="EMBL" id="CAP49466.1"/>
    </source>
</evidence>
<dbReference type="KEGG" id="xca:xcc-b100_0136"/>
<reference evidence="1 2" key="1">
    <citation type="journal article" date="2008" name="J. Biotechnol.">
        <title>The genome of Xanthomonas campestris pv. campestris B100 and its use for the reconstruction of metabolic pathways involved in xanthan biosynthesis.</title>
        <authorList>
            <person name="Vorholter F.J."/>
            <person name="Schneiker S."/>
            <person name="Goesmann A."/>
            <person name="Krause L."/>
            <person name="Bekel T."/>
            <person name="Kaiser O."/>
            <person name="Linke B."/>
            <person name="Patschkowski T."/>
            <person name="Ruckert C."/>
            <person name="Schmid J."/>
            <person name="Sidhu V.K."/>
            <person name="Sieber V."/>
            <person name="Tauch A."/>
            <person name="Watt S.A."/>
            <person name="Weisshaar B."/>
            <person name="Becker A."/>
            <person name="Niehaus K."/>
            <person name="Puhler A."/>
        </authorList>
    </citation>
    <scope>NUCLEOTIDE SEQUENCE [LARGE SCALE GENOMIC DNA]</scope>
    <source>
        <strain evidence="1 2">B100</strain>
    </source>
</reference>
<dbReference type="HOGENOM" id="CLU_882633_0_0_6"/>
<proteinExistence type="predicted"/>
<gene>
    <name evidence="1" type="ORF">XCCB100_0136</name>
</gene>
<dbReference type="Proteomes" id="UP000001188">
    <property type="component" value="Chromosome"/>
</dbReference>
<evidence type="ECO:0000313" key="2">
    <source>
        <dbReference type="Proteomes" id="UP000001188"/>
    </source>
</evidence>
<protein>
    <submittedName>
        <fullName evidence="1">Uncharacterized protein</fullName>
    </submittedName>
</protein>
<dbReference type="EMBL" id="AM920689">
    <property type="protein sequence ID" value="CAP49466.1"/>
    <property type="molecule type" value="Genomic_DNA"/>
</dbReference>
<accession>B0RL98</accession>
<sequence length="315" mass="34788">MNRCSQVVADALTKRMAELSQVASLTQLDKLSFNSSLKYLMINDPKLTVEITSKNSFEIYESEFGLVVDNGPALSQARLADFFLGANRVKNQYSTIAKLRASNAPVAWIIVSAYYCAFFAAIEMCKLLSRISLSIDGGDIEGLKIKAIGADHSAFFDNSPGSFVGIENAGKLQFSSSGTKPHEAAWINVRIVIKKLLGEFSWMDAKSLILLFEDTLNNPSKIRNHWNYKRSDYYGPAGERVGHQFIQLIGNQSGAMAWLERSRGRCNALEPCVIAVFCELFSSAVIDAAERGKYILRDSVGQLGGLRGLNSRSFR</sequence>
<dbReference type="AlphaFoldDB" id="B0RL98"/>